<accession>A0ABP8LYV8</accession>
<evidence type="ECO:0000259" key="2">
    <source>
        <dbReference type="Pfam" id="PF06283"/>
    </source>
</evidence>
<keyword evidence="1" id="KW-0732">Signal</keyword>
<evidence type="ECO:0000313" key="3">
    <source>
        <dbReference type="EMBL" id="GAA4439992.1"/>
    </source>
</evidence>
<organism evidence="3 4">
    <name type="scientific">Ravibacter arvi</name>
    <dbReference type="NCBI Taxonomy" id="2051041"/>
    <lineage>
        <taxon>Bacteria</taxon>
        <taxon>Pseudomonadati</taxon>
        <taxon>Bacteroidota</taxon>
        <taxon>Cytophagia</taxon>
        <taxon>Cytophagales</taxon>
        <taxon>Spirosomataceae</taxon>
        <taxon>Ravibacter</taxon>
    </lineage>
</organism>
<feature type="domain" description="ThuA-like" evidence="2">
    <location>
        <begin position="54"/>
        <end position="261"/>
    </location>
</feature>
<name>A0ABP8LYV8_9BACT</name>
<dbReference type="SUPFAM" id="SSF52317">
    <property type="entry name" value="Class I glutamine amidotransferase-like"/>
    <property type="match status" value="1"/>
</dbReference>
<protein>
    <recommendedName>
        <fullName evidence="2">ThuA-like domain-containing protein</fullName>
    </recommendedName>
</protein>
<feature type="chain" id="PRO_5045911562" description="ThuA-like domain-containing protein" evidence="1">
    <location>
        <begin position="31"/>
        <end position="263"/>
    </location>
</feature>
<sequence length="263" mass="28973">MTSFSAFRLISCLLTVVLGLSSATSSTAQKAGKKPHLVFLISEDPLNYEAHITIPPFADSLQKTGRFTTTVLKGSGPHENFRFGNLEALRKADVLVIFCRRIALPYDQMEKIKAFIRSGKPVVGIRTANHGFSVREKLAVPGHEAWWGFVPDILGHENKGYEPEPLGTLVEVKPENASHPILKGISANPWKSKGSTYKVSPLIDPKAVVLLTGSTPNVKEPAAWTRRNDYGGKVFYTSLGYPHDFAESQFRQLLVNALTWAAE</sequence>
<dbReference type="InterPro" id="IPR029062">
    <property type="entry name" value="Class_I_gatase-like"/>
</dbReference>
<feature type="signal peptide" evidence="1">
    <location>
        <begin position="1"/>
        <end position="30"/>
    </location>
</feature>
<proteinExistence type="predicted"/>
<evidence type="ECO:0000256" key="1">
    <source>
        <dbReference type="SAM" id="SignalP"/>
    </source>
</evidence>
<dbReference type="Gene3D" id="3.40.50.880">
    <property type="match status" value="1"/>
</dbReference>
<reference evidence="4" key="1">
    <citation type="journal article" date="2019" name="Int. J. Syst. Evol. Microbiol.">
        <title>The Global Catalogue of Microorganisms (GCM) 10K type strain sequencing project: providing services to taxonomists for standard genome sequencing and annotation.</title>
        <authorList>
            <consortium name="The Broad Institute Genomics Platform"/>
            <consortium name="The Broad Institute Genome Sequencing Center for Infectious Disease"/>
            <person name="Wu L."/>
            <person name="Ma J."/>
        </authorList>
    </citation>
    <scope>NUCLEOTIDE SEQUENCE [LARGE SCALE GENOMIC DNA]</scope>
    <source>
        <strain evidence="4">JCM 31920</strain>
    </source>
</reference>
<keyword evidence="4" id="KW-1185">Reference proteome</keyword>
<dbReference type="Proteomes" id="UP001501508">
    <property type="component" value="Unassembled WGS sequence"/>
</dbReference>
<evidence type="ECO:0000313" key="4">
    <source>
        <dbReference type="Proteomes" id="UP001501508"/>
    </source>
</evidence>
<dbReference type="RefSeq" id="WP_345029111.1">
    <property type="nucleotide sequence ID" value="NZ_BAABEY010000023.1"/>
</dbReference>
<comment type="caution">
    <text evidence="3">The sequence shown here is derived from an EMBL/GenBank/DDBJ whole genome shotgun (WGS) entry which is preliminary data.</text>
</comment>
<gene>
    <name evidence="3" type="ORF">GCM10023091_23010</name>
</gene>
<dbReference type="InterPro" id="IPR029010">
    <property type="entry name" value="ThuA-like"/>
</dbReference>
<dbReference type="Pfam" id="PF06283">
    <property type="entry name" value="ThuA"/>
    <property type="match status" value="1"/>
</dbReference>
<dbReference type="EMBL" id="BAABEY010000023">
    <property type="protein sequence ID" value="GAA4439992.1"/>
    <property type="molecule type" value="Genomic_DNA"/>
</dbReference>